<gene>
    <name evidence="3" type="ORF">MNOR_LOCUS4170</name>
</gene>
<name>A0AAV2PWZ2_MEGNR</name>
<feature type="non-terminal residue" evidence="3">
    <location>
        <position position="1"/>
    </location>
</feature>
<feature type="coiled-coil region" evidence="1">
    <location>
        <begin position="300"/>
        <end position="339"/>
    </location>
</feature>
<keyword evidence="4" id="KW-1185">Reference proteome</keyword>
<feature type="region of interest" description="Disordered" evidence="2">
    <location>
        <begin position="1"/>
        <end position="125"/>
    </location>
</feature>
<feature type="compositionally biased region" description="Acidic residues" evidence="2">
    <location>
        <begin position="62"/>
        <end position="77"/>
    </location>
</feature>
<accession>A0AAV2PWZ2</accession>
<evidence type="ECO:0000313" key="4">
    <source>
        <dbReference type="Proteomes" id="UP001497623"/>
    </source>
</evidence>
<organism evidence="3 4">
    <name type="scientific">Meganyctiphanes norvegica</name>
    <name type="common">Northern krill</name>
    <name type="synonym">Thysanopoda norvegica</name>
    <dbReference type="NCBI Taxonomy" id="48144"/>
    <lineage>
        <taxon>Eukaryota</taxon>
        <taxon>Metazoa</taxon>
        <taxon>Ecdysozoa</taxon>
        <taxon>Arthropoda</taxon>
        <taxon>Crustacea</taxon>
        <taxon>Multicrustacea</taxon>
        <taxon>Malacostraca</taxon>
        <taxon>Eumalacostraca</taxon>
        <taxon>Eucarida</taxon>
        <taxon>Euphausiacea</taxon>
        <taxon>Euphausiidae</taxon>
        <taxon>Meganyctiphanes</taxon>
    </lineage>
</organism>
<feature type="compositionally biased region" description="Polar residues" evidence="2">
    <location>
        <begin position="95"/>
        <end position="115"/>
    </location>
</feature>
<keyword evidence="1" id="KW-0175">Coiled coil</keyword>
<protein>
    <submittedName>
        <fullName evidence="3">Uncharacterized protein</fullName>
    </submittedName>
</protein>
<sequence length="339" mass="38372">DDINQKKELLKDLKQKKTSVNYQPAPSKLNSSDHPVKKRGRPRKVPIINTQPKCKTTMMTDTDTEDENEDEDADEDQITNKIASNAGGKGLDKSLGNTVAGSRISSSLPSENQESGPRRSGRPPKLNERLLNYLHLDEGLLGESGHLSKKRKENSNLLSPKKIKKHEFYEESKIGKDNEVIVSKIRTRPVNNEPGPAVRTVRNTSIGERKAIGRLKSISPEKPVSKNKESITDIKKTMISRLLSMGDDISKKMLKDDTETLLELATNSSDNLDNPLADLNLENPIEDLDDETTEKILKWLDEEERDRQCYRRKLLESMKKSHEKTMEMYNQMLKALEAV</sequence>
<dbReference type="Proteomes" id="UP001497623">
    <property type="component" value="Unassembled WGS sequence"/>
</dbReference>
<dbReference type="EMBL" id="CAXKWB010001514">
    <property type="protein sequence ID" value="CAL4064607.1"/>
    <property type="molecule type" value="Genomic_DNA"/>
</dbReference>
<feature type="compositionally biased region" description="Basic and acidic residues" evidence="2">
    <location>
        <begin position="1"/>
        <end position="15"/>
    </location>
</feature>
<evidence type="ECO:0000313" key="3">
    <source>
        <dbReference type="EMBL" id="CAL4064607.1"/>
    </source>
</evidence>
<proteinExistence type="predicted"/>
<comment type="caution">
    <text evidence="3">The sequence shown here is derived from an EMBL/GenBank/DDBJ whole genome shotgun (WGS) entry which is preliminary data.</text>
</comment>
<reference evidence="3 4" key="1">
    <citation type="submission" date="2024-05" db="EMBL/GenBank/DDBJ databases">
        <authorList>
            <person name="Wallberg A."/>
        </authorList>
    </citation>
    <scope>NUCLEOTIDE SEQUENCE [LARGE SCALE GENOMIC DNA]</scope>
</reference>
<evidence type="ECO:0000256" key="2">
    <source>
        <dbReference type="SAM" id="MobiDB-lite"/>
    </source>
</evidence>
<feature type="compositionally biased region" description="Polar residues" evidence="2">
    <location>
        <begin position="18"/>
        <end position="33"/>
    </location>
</feature>
<evidence type="ECO:0000256" key="1">
    <source>
        <dbReference type="SAM" id="Coils"/>
    </source>
</evidence>
<dbReference type="AlphaFoldDB" id="A0AAV2PWZ2"/>